<reference evidence="2 3" key="1">
    <citation type="journal article" date="2013" name="Genome Biol.">
        <title>The genome sequence of the most widely cultivated cacao type and its use to identify candidate genes regulating pod color.</title>
        <authorList>
            <person name="Motamayor J.C."/>
            <person name="Mockaitis K."/>
            <person name="Schmutz J."/>
            <person name="Haiminen N."/>
            <person name="Iii D.L."/>
            <person name="Cornejo O."/>
            <person name="Findley S.D."/>
            <person name="Zheng P."/>
            <person name="Utro F."/>
            <person name="Royaert S."/>
            <person name="Saski C."/>
            <person name="Jenkins J."/>
            <person name="Podicheti R."/>
            <person name="Zhao M."/>
            <person name="Scheffler B.E."/>
            <person name="Stack J.C."/>
            <person name="Feltus F.A."/>
            <person name="Mustiga G.M."/>
            <person name="Amores F."/>
            <person name="Phillips W."/>
            <person name="Marelli J.P."/>
            <person name="May G.D."/>
            <person name="Shapiro H."/>
            <person name="Ma J."/>
            <person name="Bustamante C.D."/>
            <person name="Schnell R.J."/>
            <person name="Main D."/>
            <person name="Gilbert D."/>
            <person name="Parida L."/>
            <person name="Kuhn D.N."/>
        </authorList>
    </citation>
    <scope>NUCLEOTIDE SEQUENCE [LARGE SCALE GENOMIC DNA]</scope>
    <source>
        <strain evidence="3">cv. Matina 1-6</strain>
    </source>
</reference>
<gene>
    <name evidence="2" type="ORF">TCM_044719</name>
</gene>
<accession>A0A061FR77</accession>
<organism evidence="2 3">
    <name type="scientific">Theobroma cacao</name>
    <name type="common">Cacao</name>
    <name type="synonym">Cocoa</name>
    <dbReference type="NCBI Taxonomy" id="3641"/>
    <lineage>
        <taxon>Eukaryota</taxon>
        <taxon>Viridiplantae</taxon>
        <taxon>Streptophyta</taxon>
        <taxon>Embryophyta</taxon>
        <taxon>Tracheophyta</taxon>
        <taxon>Spermatophyta</taxon>
        <taxon>Magnoliopsida</taxon>
        <taxon>eudicotyledons</taxon>
        <taxon>Gunneridae</taxon>
        <taxon>Pentapetalae</taxon>
        <taxon>rosids</taxon>
        <taxon>malvids</taxon>
        <taxon>Malvales</taxon>
        <taxon>Malvaceae</taxon>
        <taxon>Byttnerioideae</taxon>
        <taxon>Theobroma</taxon>
    </lineage>
</organism>
<dbReference type="HOGENOM" id="CLU_1226652_0_0_1"/>
<protein>
    <submittedName>
        <fullName evidence="2">Uncharacterized protein</fullName>
    </submittedName>
</protein>
<keyword evidence="3" id="KW-1185">Reference proteome</keyword>
<sequence length="226" mass="25500">MQSSPKNAVGPLPFANDTIMVVSDDETSGQMDDDCEEDDTTNWNDEMDNDCEENYIDGHNDCSKEDKDDNNDIPNCNYADGSIKHATTIELEDVQCYDHATTIVLEDVQCDDPIYDNSIVGDNRIRSLDDSDQIMQCLIHLLCVPYGFHTSLCDAKMSFQYLLFIFTFYRVDVNIDVALTGQLRWDQVVDMANIDDVVGKIDGHTDVALMPRDILGRDYLSTLTIV</sequence>
<name>A0A061FR77_THECC</name>
<dbReference type="EMBL" id="CM001888">
    <property type="protein sequence ID" value="EOY19576.1"/>
    <property type="molecule type" value="Genomic_DNA"/>
</dbReference>
<dbReference type="AlphaFoldDB" id="A0A061FR77"/>
<evidence type="ECO:0000313" key="3">
    <source>
        <dbReference type="Proteomes" id="UP000026915"/>
    </source>
</evidence>
<evidence type="ECO:0000313" key="2">
    <source>
        <dbReference type="EMBL" id="EOY19576.1"/>
    </source>
</evidence>
<proteinExistence type="predicted"/>
<dbReference type="InParanoid" id="A0A061FR77"/>
<dbReference type="Proteomes" id="UP000026915">
    <property type="component" value="Chromosome 10"/>
</dbReference>
<dbReference type="Gramene" id="EOY19576">
    <property type="protein sequence ID" value="EOY19576"/>
    <property type="gene ID" value="TCM_044719"/>
</dbReference>
<evidence type="ECO:0000256" key="1">
    <source>
        <dbReference type="SAM" id="MobiDB-lite"/>
    </source>
</evidence>
<feature type="region of interest" description="Disordered" evidence="1">
    <location>
        <begin position="25"/>
        <end position="47"/>
    </location>
</feature>